<proteinExistence type="predicted"/>
<comment type="caution">
    <text evidence="5">The sequence shown here is derived from an EMBL/GenBank/DDBJ whole genome shotgun (WGS) entry which is preliminary data.</text>
</comment>
<evidence type="ECO:0000313" key="5">
    <source>
        <dbReference type="EMBL" id="KAK3938813.1"/>
    </source>
</evidence>
<evidence type="ECO:0000259" key="2">
    <source>
        <dbReference type="Pfam" id="PF08302"/>
    </source>
</evidence>
<dbReference type="FunFam" id="3.40.50.300:FF:001690">
    <property type="entry name" value="tRNA ligase"/>
    <property type="match status" value="1"/>
</dbReference>
<dbReference type="InterPro" id="IPR027417">
    <property type="entry name" value="P-loop_NTPase"/>
</dbReference>
<dbReference type="Pfam" id="PF08303">
    <property type="entry name" value="tRNA_lig_kinase"/>
    <property type="match status" value="1"/>
</dbReference>
<dbReference type="EMBL" id="MU853822">
    <property type="protein sequence ID" value="KAK3938813.1"/>
    <property type="molecule type" value="Genomic_DNA"/>
</dbReference>
<dbReference type="InterPro" id="IPR015965">
    <property type="entry name" value="tRNA_lig_PDEase"/>
</dbReference>
<evidence type="ECO:0000256" key="1">
    <source>
        <dbReference type="SAM" id="MobiDB-lite"/>
    </source>
</evidence>
<dbReference type="InterPro" id="IPR019039">
    <property type="entry name" value="T4-Rnl1-like_N"/>
</dbReference>
<dbReference type="GO" id="GO:0005634">
    <property type="term" value="C:nucleus"/>
    <property type="evidence" value="ECO:0007669"/>
    <property type="project" value="TreeGrafter"/>
</dbReference>
<accession>A0AAN6N6T7</accession>
<dbReference type="Pfam" id="PF08302">
    <property type="entry name" value="tRNA_lig_CPD"/>
    <property type="match status" value="1"/>
</dbReference>
<sequence>MLSFPSPSTYQAQKCFVTYGVMGHLDPKQPPSKGKPWTTLTGQDFIYRADLILPQEAFEAVQAQLVQNRPAPGFKRVIMSLHDILSGPFFTEYIKKGDILMLSEGRRGIDNVFSLKGGLLTMFLDKESYERAGLVGKPDGVKGKRNLKPRWVVEFDLTSPSMFPGKKGFDRLIYASKNALSSPITWLFSNLSATIIPSSFLSVASRPSSSTKSLAASTVSTTKSAVSPSSSLRDAAGMEVPYVSQDVQENTDLIRALENATSGKKGGIRVKKTRFDVADSPNRIQVDSWRFQDFDYKKRDLPTYARGLFTTRTENGTQEIAVRGYDKFFNVGEVYETRWENIKTRTKGPYELTLKENGCIIFVSGLEDGTLLVCSKHSTGDRSDVNVSHASAGEQRLERQLERMGKTRQDLAQELRKRNVTAVAELCDDTFEEHILAYGPDKAGLYLHGMNLNVPQFVTYSSPLVQRFADDWGFVKVGLMVMDTIDEVKAFLEACAETGAHDGRDIEGFVIRCKMSYDPTKMPYEDWFFKFKFEEPYLMYRQWRECTKALISGKPPKFKKHAKITEEYLQYARQRLAADRNLGKLYNQNHGIIALRNDFLEFKHLKGSDAANFEQLYGGGDKAEVTRDIILVPIATIGCGKTTIALALTHLFGWGHIQNDNIAGAKRPPRFTKALLTELDERPAVFADRNNAQRREREQLITDVKMQHINARLVALHFVHDRIDDIRRVTQERVFDRGDNHQTIQAATDMGKVRGIMEGFINRFEPCDPEKSPDNGFDAVISLDPAKASRENLEIVVKELHRLYPKFVATVPSAEEMDSAIQVALEGYKPDLRHTIPDRTSKNKKSQNKDQPAKQQKKKQLEYMSVDVPTKDVLNALEKTFAAAGPEQSRFFKQLQGQRRVQPHFHVTLMHRASANDHPELWARYMFAHDTQGAVHADGRLDDLGVQLERVVYDDRLMAIVVRLVPSKDTSEWQCVNRVAHITVGTRDESVKPKESNDLLARWLGQGSGPETKIGELLIDGKPVLKGVVKGVLSR</sequence>
<dbReference type="GO" id="GO:0006388">
    <property type="term" value="P:tRNA splicing, via endonucleolytic cleavage and ligation"/>
    <property type="evidence" value="ECO:0007669"/>
    <property type="project" value="InterPro"/>
</dbReference>
<dbReference type="Proteomes" id="UP001303473">
    <property type="component" value="Unassembled WGS sequence"/>
</dbReference>
<feature type="compositionally biased region" description="Basic and acidic residues" evidence="1">
    <location>
        <begin position="831"/>
        <end position="852"/>
    </location>
</feature>
<dbReference type="GO" id="GO:0001682">
    <property type="term" value="P:tRNA 5'-leader removal"/>
    <property type="evidence" value="ECO:0007669"/>
    <property type="project" value="InterPro"/>
</dbReference>
<dbReference type="PANTHER" id="PTHR32004:SF1">
    <property type="entry name" value="TRNA LIGASE"/>
    <property type="match status" value="1"/>
</dbReference>
<dbReference type="InterPro" id="IPR013893">
    <property type="entry name" value="RNase_P_Rpp40"/>
</dbReference>
<keyword evidence="5" id="KW-0436">Ligase</keyword>
<feature type="domain" description="tRNA ligase kinase" evidence="3">
    <location>
        <begin position="630"/>
        <end position="785"/>
    </location>
</feature>
<protein>
    <submittedName>
        <fullName evidence="5">Fungal tRNA ligase phosphodiesterase domain-containing protein</fullName>
    </submittedName>
</protein>
<name>A0AAN6N6T7_9PEZI</name>
<keyword evidence="6" id="KW-1185">Reference proteome</keyword>
<dbReference type="Pfam" id="PF09511">
    <property type="entry name" value="RNA_lig_T4_1"/>
    <property type="match status" value="1"/>
</dbReference>
<dbReference type="AlphaFoldDB" id="A0AAN6N6T7"/>
<gene>
    <name evidence="5" type="ORF">QBC46DRAFT_460056</name>
</gene>
<dbReference type="GO" id="GO:0003972">
    <property type="term" value="F:RNA ligase (ATP) activity"/>
    <property type="evidence" value="ECO:0007669"/>
    <property type="project" value="InterPro"/>
</dbReference>
<feature type="region of interest" description="Disordered" evidence="1">
    <location>
        <begin position="831"/>
        <end position="861"/>
    </location>
</feature>
<evidence type="ECO:0000313" key="6">
    <source>
        <dbReference type="Proteomes" id="UP001303473"/>
    </source>
</evidence>
<feature type="domain" description="tRNA ligase phosphodiesterase" evidence="2">
    <location>
        <begin position="789"/>
        <end position="1033"/>
    </location>
</feature>
<reference evidence="6" key="1">
    <citation type="journal article" date="2023" name="Mol. Phylogenet. Evol.">
        <title>Genome-scale phylogeny and comparative genomics of the fungal order Sordariales.</title>
        <authorList>
            <person name="Hensen N."/>
            <person name="Bonometti L."/>
            <person name="Westerberg I."/>
            <person name="Brannstrom I.O."/>
            <person name="Guillou S."/>
            <person name="Cros-Aarteil S."/>
            <person name="Calhoun S."/>
            <person name="Haridas S."/>
            <person name="Kuo A."/>
            <person name="Mondo S."/>
            <person name="Pangilinan J."/>
            <person name="Riley R."/>
            <person name="LaButti K."/>
            <person name="Andreopoulos B."/>
            <person name="Lipzen A."/>
            <person name="Chen C."/>
            <person name="Yan M."/>
            <person name="Daum C."/>
            <person name="Ng V."/>
            <person name="Clum A."/>
            <person name="Steindorff A."/>
            <person name="Ohm R.A."/>
            <person name="Martin F."/>
            <person name="Silar P."/>
            <person name="Natvig D.O."/>
            <person name="Lalanne C."/>
            <person name="Gautier V."/>
            <person name="Ament-Velasquez S.L."/>
            <person name="Kruys A."/>
            <person name="Hutchinson M.I."/>
            <person name="Powell A.J."/>
            <person name="Barry K."/>
            <person name="Miller A.N."/>
            <person name="Grigoriev I.V."/>
            <person name="Debuchy R."/>
            <person name="Gladieux P."/>
            <person name="Hiltunen Thoren M."/>
            <person name="Johannesson H."/>
        </authorList>
    </citation>
    <scope>NUCLEOTIDE SEQUENCE [LARGE SCALE GENOMIC DNA]</scope>
    <source>
        <strain evidence="6">CBS 340.73</strain>
    </source>
</reference>
<dbReference type="GO" id="GO:0005524">
    <property type="term" value="F:ATP binding"/>
    <property type="evidence" value="ECO:0007669"/>
    <property type="project" value="InterPro"/>
</dbReference>
<dbReference type="GO" id="GO:0030677">
    <property type="term" value="C:ribonuclease P complex"/>
    <property type="evidence" value="ECO:0007669"/>
    <property type="project" value="InterPro"/>
</dbReference>
<dbReference type="PANTHER" id="PTHR32004">
    <property type="entry name" value="TRNA LIGASE"/>
    <property type="match status" value="1"/>
</dbReference>
<evidence type="ECO:0000259" key="3">
    <source>
        <dbReference type="Pfam" id="PF08303"/>
    </source>
</evidence>
<dbReference type="InterPro" id="IPR015966">
    <property type="entry name" value="tRNA_lig_kin_fungi"/>
</dbReference>
<dbReference type="SUPFAM" id="SSF52540">
    <property type="entry name" value="P-loop containing nucleoside triphosphate hydrolases"/>
    <property type="match status" value="1"/>
</dbReference>
<organism evidence="5 6">
    <name type="scientific">Diplogelasinospora grovesii</name>
    <dbReference type="NCBI Taxonomy" id="303347"/>
    <lineage>
        <taxon>Eukaryota</taxon>
        <taxon>Fungi</taxon>
        <taxon>Dikarya</taxon>
        <taxon>Ascomycota</taxon>
        <taxon>Pezizomycotina</taxon>
        <taxon>Sordariomycetes</taxon>
        <taxon>Sordariomycetidae</taxon>
        <taxon>Sordariales</taxon>
        <taxon>Diplogelasinosporaceae</taxon>
        <taxon>Diplogelasinospora</taxon>
    </lineage>
</organism>
<dbReference type="Pfam" id="PF08584">
    <property type="entry name" value="Ribonuc_P_40"/>
    <property type="match status" value="1"/>
</dbReference>
<feature type="domain" description="T4 RNA ligase 1-like N-terminal" evidence="4">
    <location>
        <begin position="304"/>
        <end position="538"/>
    </location>
</feature>
<evidence type="ECO:0000259" key="4">
    <source>
        <dbReference type="Pfam" id="PF09511"/>
    </source>
</evidence>
<dbReference type="Gene3D" id="3.40.50.300">
    <property type="entry name" value="P-loop containing nucleotide triphosphate hydrolases"/>
    <property type="match status" value="1"/>
</dbReference>